<evidence type="ECO:0000313" key="3">
    <source>
        <dbReference type="EMBL" id="SBT56251.1"/>
    </source>
</evidence>
<dbReference type="EMBL" id="FLRD01000698">
    <property type="protein sequence ID" value="SBT55453.1"/>
    <property type="molecule type" value="Genomic_DNA"/>
</dbReference>
<protein>
    <submittedName>
        <fullName evidence="2">Uncharacterized protein</fullName>
    </submittedName>
</protein>
<evidence type="ECO:0000313" key="5">
    <source>
        <dbReference type="Proteomes" id="UP000078555"/>
    </source>
</evidence>
<evidence type="ECO:0000313" key="2">
    <source>
        <dbReference type="EMBL" id="SBT55453.1"/>
    </source>
</evidence>
<keyword evidence="5" id="KW-1185">Reference proteome</keyword>
<keyword evidence="1" id="KW-0812">Transmembrane</keyword>
<evidence type="ECO:0000313" key="4">
    <source>
        <dbReference type="Proteomes" id="UP000078550"/>
    </source>
</evidence>
<dbReference type="AlphaFoldDB" id="A0A1A9AFX1"/>
<reference evidence="2" key="1">
    <citation type="submission" date="2016-05" db="EMBL/GenBank/DDBJ databases">
        <authorList>
            <person name="Lavstsen T."/>
            <person name="Jespersen J.S."/>
        </authorList>
    </citation>
    <scope>NUCLEOTIDE SEQUENCE [LARGE SCALE GENOMIC DNA]</scope>
</reference>
<dbReference type="Proteomes" id="UP000078550">
    <property type="component" value="Unassembled WGS sequence"/>
</dbReference>
<sequence>MSVLIGGLIGCRRWGNRQRFIRPKSITEGDQGESCKERDARRGNLGLKVNSLVPMSRVIIRREQNAEKLSGLINEKITSGGCNYDTNNSSLFMDNYSKFLSFRFGTFIFLVLGAMIIFFIYYKVHNLF</sequence>
<name>A0A1A9AFX1_PLAOA</name>
<evidence type="ECO:0000256" key="1">
    <source>
        <dbReference type="SAM" id="Phobius"/>
    </source>
</evidence>
<reference evidence="4 5" key="2">
    <citation type="submission" date="2016-05" db="EMBL/GenBank/DDBJ databases">
        <authorList>
            <person name="Naeem Raeece"/>
        </authorList>
    </citation>
    <scope>NUCLEOTIDE SEQUENCE [LARGE SCALE GENOMIC DNA]</scope>
</reference>
<keyword evidence="1" id="KW-1133">Transmembrane helix</keyword>
<keyword evidence="1" id="KW-0472">Membrane</keyword>
<feature type="transmembrane region" description="Helical" evidence="1">
    <location>
        <begin position="100"/>
        <end position="122"/>
    </location>
</feature>
<gene>
    <name evidence="2" type="ORF">POVWA1_070130</name>
    <name evidence="3" type="ORF">POVWA2_072420</name>
</gene>
<organism evidence="2 5">
    <name type="scientific">Plasmodium ovale wallikeri</name>
    <dbReference type="NCBI Taxonomy" id="864142"/>
    <lineage>
        <taxon>Eukaryota</taxon>
        <taxon>Sar</taxon>
        <taxon>Alveolata</taxon>
        <taxon>Apicomplexa</taxon>
        <taxon>Aconoidasida</taxon>
        <taxon>Haemosporida</taxon>
        <taxon>Plasmodiidae</taxon>
        <taxon>Plasmodium</taxon>
        <taxon>Plasmodium (Plasmodium)</taxon>
    </lineage>
</organism>
<dbReference type="Proteomes" id="UP000078555">
    <property type="component" value="Unassembled WGS sequence"/>
</dbReference>
<proteinExistence type="predicted"/>
<accession>A0A1A9AFX1</accession>
<dbReference type="EMBL" id="FLRE01001317">
    <property type="protein sequence ID" value="SBT56251.1"/>
    <property type="molecule type" value="Genomic_DNA"/>
</dbReference>